<dbReference type="Proteomes" id="UP001234297">
    <property type="component" value="Chromosome 5"/>
</dbReference>
<proteinExistence type="predicted"/>
<accession>A0ACC2M363</accession>
<evidence type="ECO:0000313" key="1">
    <source>
        <dbReference type="EMBL" id="KAJ8640197.1"/>
    </source>
</evidence>
<sequence length="319" mass="35548">MMEMMRSMRGLTEDEEDDEEEFMRRDASAQKGDSGVKSDGKGNDQRVNTPRSKHSATEQRRRSKINDRFQILRDLIPNSSDQKRDKASFLLEVIEYIQFLQEKVHKYETAFPGWNQDSMKLTTWKHSQGSGGNTADLSRVIKNGPGLPYKPMDHQLGLTSKAAPLPMTLQQNMYTSVGRSGGLAQPPQRLMSDAENMASQPQPQLWPRPYPVDSDMLNEQEELTIEGGTIRMSSIYSQGVLSSLTQALQNSGIDLSQASISVQIDIGKRAIGRPSMSTSSAKDHEDPSSSNRPMTHGRVVSSGEDSDQAQKRLKMDNGL</sequence>
<protein>
    <submittedName>
        <fullName evidence="1">Uncharacterized protein</fullName>
    </submittedName>
</protein>
<organism evidence="1 2">
    <name type="scientific">Persea americana</name>
    <name type="common">Avocado</name>
    <dbReference type="NCBI Taxonomy" id="3435"/>
    <lineage>
        <taxon>Eukaryota</taxon>
        <taxon>Viridiplantae</taxon>
        <taxon>Streptophyta</taxon>
        <taxon>Embryophyta</taxon>
        <taxon>Tracheophyta</taxon>
        <taxon>Spermatophyta</taxon>
        <taxon>Magnoliopsida</taxon>
        <taxon>Magnoliidae</taxon>
        <taxon>Laurales</taxon>
        <taxon>Lauraceae</taxon>
        <taxon>Persea</taxon>
    </lineage>
</organism>
<gene>
    <name evidence="1" type="ORF">MRB53_016891</name>
</gene>
<dbReference type="EMBL" id="CM056813">
    <property type="protein sequence ID" value="KAJ8640197.1"/>
    <property type="molecule type" value="Genomic_DNA"/>
</dbReference>
<evidence type="ECO:0000313" key="2">
    <source>
        <dbReference type="Proteomes" id="UP001234297"/>
    </source>
</evidence>
<keyword evidence="2" id="KW-1185">Reference proteome</keyword>
<reference evidence="1 2" key="1">
    <citation type="journal article" date="2022" name="Hortic Res">
        <title>A haplotype resolved chromosomal level avocado genome allows analysis of novel avocado genes.</title>
        <authorList>
            <person name="Nath O."/>
            <person name="Fletcher S.J."/>
            <person name="Hayward A."/>
            <person name="Shaw L.M."/>
            <person name="Masouleh A.K."/>
            <person name="Furtado A."/>
            <person name="Henry R.J."/>
            <person name="Mitter N."/>
        </authorList>
    </citation>
    <scope>NUCLEOTIDE SEQUENCE [LARGE SCALE GENOMIC DNA]</scope>
    <source>
        <strain evidence="2">cv. Hass</strain>
    </source>
</reference>
<comment type="caution">
    <text evidence="1">The sequence shown here is derived from an EMBL/GenBank/DDBJ whole genome shotgun (WGS) entry which is preliminary data.</text>
</comment>
<name>A0ACC2M363_PERAE</name>